<dbReference type="EMBL" id="JAGSND010000002">
    <property type="protein sequence ID" value="MBR0596879.1"/>
    <property type="molecule type" value="Genomic_DNA"/>
</dbReference>
<feature type="transmembrane region" description="Helical" evidence="1">
    <location>
        <begin position="328"/>
        <end position="348"/>
    </location>
</feature>
<name>A0A8J7VXJ1_9FIRM</name>
<evidence type="ECO:0000259" key="2">
    <source>
        <dbReference type="Pfam" id="PF01970"/>
    </source>
</evidence>
<organism evidence="3 4">
    <name type="scientific">Sinanaerobacter chloroacetimidivorans</name>
    <dbReference type="NCBI Taxonomy" id="2818044"/>
    <lineage>
        <taxon>Bacteria</taxon>
        <taxon>Bacillati</taxon>
        <taxon>Bacillota</taxon>
        <taxon>Clostridia</taxon>
        <taxon>Peptostreptococcales</taxon>
        <taxon>Anaerovoracaceae</taxon>
        <taxon>Sinanaerobacter</taxon>
    </lineage>
</organism>
<evidence type="ECO:0000313" key="4">
    <source>
        <dbReference type="Proteomes" id="UP000675664"/>
    </source>
</evidence>
<feature type="transmembrane region" description="Helical" evidence="1">
    <location>
        <begin position="388"/>
        <end position="404"/>
    </location>
</feature>
<dbReference type="RefSeq" id="WP_227017013.1">
    <property type="nucleotide sequence ID" value="NZ_JAGSND010000002.1"/>
</dbReference>
<dbReference type="PANTHER" id="PTHR35342">
    <property type="entry name" value="TRICARBOXYLIC TRANSPORT PROTEIN"/>
    <property type="match status" value="1"/>
</dbReference>
<keyword evidence="1" id="KW-1133">Transmembrane helix</keyword>
<feature type="transmembrane region" description="Helical" evidence="1">
    <location>
        <begin position="135"/>
        <end position="157"/>
    </location>
</feature>
<feature type="transmembrane region" description="Helical" evidence="1">
    <location>
        <begin position="163"/>
        <end position="184"/>
    </location>
</feature>
<feature type="transmembrane region" description="Helical" evidence="1">
    <location>
        <begin position="253"/>
        <end position="279"/>
    </location>
</feature>
<dbReference type="Pfam" id="PF01970">
    <property type="entry name" value="TctA"/>
    <property type="match status" value="1"/>
</dbReference>
<feature type="transmembrane region" description="Helical" evidence="1">
    <location>
        <begin position="410"/>
        <end position="426"/>
    </location>
</feature>
<keyword evidence="1" id="KW-0472">Membrane</keyword>
<protein>
    <submittedName>
        <fullName evidence="3">Tripartite tricarboxylate transporter permease</fullName>
    </submittedName>
</protein>
<evidence type="ECO:0000313" key="3">
    <source>
        <dbReference type="EMBL" id="MBR0596879.1"/>
    </source>
</evidence>
<keyword evidence="4" id="KW-1185">Reference proteome</keyword>
<gene>
    <name evidence="3" type="ORF">KCX82_03225</name>
</gene>
<feature type="transmembrane region" description="Helical" evidence="1">
    <location>
        <begin position="462"/>
        <end position="486"/>
    </location>
</feature>
<reference evidence="3" key="1">
    <citation type="submission" date="2021-04" db="EMBL/GenBank/DDBJ databases">
        <title>Sinoanaerobacter chloroacetimidivorans sp. nov., an obligate anaerobic bacterium isolated from anaerobic sludge.</title>
        <authorList>
            <person name="Bao Y."/>
        </authorList>
    </citation>
    <scope>NUCLEOTIDE SEQUENCE</scope>
    <source>
        <strain evidence="3">BAD-6</strain>
    </source>
</reference>
<comment type="caution">
    <text evidence="3">The sequence shown here is derived from an EMBL/GenBank/DDBJ whole genome shotgun (WGS) entry which is preliminary data.</text>
</comment>
<accession>A0A8J7VXJ1</accession>
<evidence type="ECO:0000256" key="1">
    <source>
        <dbReference type="SAM" id="Phobius"/>
    </source>
</evidence>
<dbReference type="Proteomes" id="UP000675664">
    <property type="component" value="Unassembled WGS sequence"/>
</dbReference>
<feature type="transmembrane region" description="Helical" evidence="1">
    <location>
        <begin position="106"/>
        <end position="128"/>
    </location>
</feature>
<feature type="transmembrane region" description="Helical" evidence="1">
    <location>
        <begin position="354"/>
        <end position="376"/>
    </location>
</feature>
<feature type="transmembrane region" description="Helical" evidence="1">
    <location>
        <begin position="20"/>
        <end position="46"/>
    </location>
</feature>
<dbReference type="PANTHER" id="PTHR35342:SF5">
    <property type="entry name" value="TRICARBOXYLIC TRANSPORT PROTEIN"/>
    <property type="match status" value="1"/>
</dbReference>
<feature type="transmembrane region" description="Helical" evidence="1">
    <location>
        <begin position="196"/>
        <end position="218"/>
    </location>
</feature>
<dbReference type="InterPro" id="IPR002823">
    <property type="entry name" value="DUF112_TM"/>
</dbReference>
<feature type="transmembrane region" description="Helical" evidence="1">
    <location>
        <begin position="58"/>
        <end position="79"/>
    </location>
</feature>
<feature type="domain" description="DUF112" evidence="2">
    <location>
        <begin position="18"/>
        <end position="438"/>
    </location>
</feature>
<dbReference type="AlphaFoldDB" id="A0A8J7VXJ1"/>
<proteinExistence type="predicted"/>
<reference evidence="3" key="2">
    <citation type="submission" date="2021-04" db="EMBL/GenBank/DDBJ databases">
        <authorList>
            <person name="Liu J."/>
        </authorList>
    </citation>
    <scope>NUCLEOTIDE SEQUENCE</scope>
    <source>
        <strain evidence="3">BAD-6</strain>
    </source>
</reference>
<keyword evidence="1" id="KW-0812">Transmembrane</keyword>
<feature type="transmembrane region" description="Helical" evidence="1">
    <location>
        <begin position="433"/>
        <end position="450"/>
    </location>
</feature>
<sequence>MDLFLAGLQTLLQWQNFLIIPIGLALGIVVGAIPGLTSDLGIILCIPLTYGMEPTMAILMLLAIYCGGTYGGSITAILINTPGTSANAATLFDGYPMAKKGEAYKALSMALFASTIGGLVSALSLMFLAPQIAKITLLFGPAEYLALAVFGLSVIAGVSNKSIFKGLIGACIGIFISTIGMDNISGTTRFTFEKINLMSGINLIIALIGLFAISEIMVKSQYNPRTDRKTVNASSITKCKVTREEYKRCRKPIGIGSLIGMIIGATPGTGGGLAAFIAYNQVKTTSKHPETFGEGEIEGVAVSESANNGACGATMIPMLTLGVPGDGATAILMGAFMIHGMVPGPMLFRDQGNILYAIMLGLIVVNIFMYLIGSVFTKFYAHITRIPYEILACIVLTFCVAGAYSTSNSLYDVYIIIVVGILAYFLRRMDFQLVPILLGIVLGPLAEMNFRRALILSDGSLSIFVTRPISLAFLLIAAGSLLLFAWKNHRAKVKAQSEAELAGEK</sequence>